<dbReference type="EC" id="4.2.1.17" evidence="2"/>
<protein>
    <submittedName>
        <fullName evidence="2">Enoyl-CoA hydratase/isomerase family protein</fullName>
        <ecNumber evidence="2">4.2.1.17</ecNumber>
    </submittedName>
</protein>
<dbReference type="Proteomes" id="UP000003653">
    <property type="component" value="Unassembled WGS sequence"/>
</dbReference>
<dbReference type="RefSeq" id="WP_007170529.1">
    <property type="nucleotide sequence ID" value="NZ_GG770556.1"/>
</dbReference>
<gene>
    <name evidence="2" type="primary">echA13</name>
    <name evidence="2" type="ORF">HMPREF0591_1508</name>
</gene>
<dbReference type="InterPro" id="IPR001753">
    <property type="entry name" value="Enoyl-CoA_hydra/iso"/>
</dbReference>
<dbReference type="Gene3D" id="3.90.226.10">
    <property type="entry name" value="2-enoyl-CoA Hydratase, Chain A, domain 1"/>
    <property type="match status" value="1"/>
</dbReference>
<evidence type="ECO:0000313" key="2">
    <source>
        <dbReference type="EMBL" id="EFG78593.1"/>
    </source>
</evidence>
<comment type="similarity">
    <text evidence="1">Belongs to the enoyl-CoA hydratase/isomerase family.</text>
</comment>
<proteinExistence type="inferred from homology"/>
<dbReference type="GO" id="GO:0051750">
    <property type="term" value="F:delta(3,5)-delta(2,4)-dienoyl-CoA isomerase activity"/>
    <property type="evidence" value="ECO:0007669"/>
    <property type="project" value="TreeGrafter"/>
</dbReference>
<dbReference type="HOGENOM" id="CLU_009834_7_6_11"/>
<dbReference type="CDD" id="cd06558">
    <property type="entry name" value="crotonase-like"/>
    <property type="match status" value="1"/>
</dbReference>
<evidence type="ECO:0000313" key="3">
    <source>
        <dbReference type="Proteomes" id="UP000003653"/>
    </source>
</evidence>
<dbReference type="GO" id="GO:0004300">
    <property type="term" value="F:enoyl-CoA hydratase activity"/>
    <property type="evidence" value="ECO:0007669"/>
    <property type="project" value="UniProtKB-EC"/>
</dbReference>
<accession>D5P5R4</accession>
<dbReference type="eggNOG" id="COG1024">
    <property type="taxonomic scope" value="Bacteria"/>
</dbReference>
<dbReference type="SUPFAM" id="SSF52096">
    <property type="entry name" value="ClpP/crotonase"/>
    <property type="match status" value="1"/>
</dbReference>
<comment type="caution">
    <text evidence="2">The sequence shown here is derived from an EMBL/GenBank/DDBJ whole genome shotgun (WGS) entry which is preliminary data.</text>
</comment>
<dbReference type="AlphaFoldDB" id="D5P5R4"/>
<dbReference type="Pfam" id="PF00378">
    <property type="entry name" value="ECH_1"/>
    <property type="match status" value="1"/>
</dbReference>
<name>D5P5R4_9MYCO</name>
<dbReference type="InterPro" id="IPR029045">
    <property type="entry name" value="ClpP/crotonase-like_dom_sf"/>
</dbReference>
<keyword evidence="2" id="KW-0413">Isomerase</keyword>
<dbReference type="EMBL" id="ADNV01000109">
    <property type="protein sequence ID" value="EFG78593.1"/>
    <property type="molecule type" value="Genomic_DNA"/>
</dbReference>
<sequence>MPVTETVHDSGRLAGVAELVVESPPVNAYSIGDLAQLTELLGSYERREEVRAVVLRAQGKGFCGGGDLKEVQSLPGFDGILGQARGSQDTSVAIAECAVPVIGCIHGYCVGLGVLLAGTCDVLIGSNGTRFVLAEADNGATTGAVQALGLLPERRLRSAMFTCEPFDIAELHSYGSVYHVEATVDAALVRTYEVAATIAAKAPRVIRALKLTLNNTAGRDLRRLYRQELSYTFELNMLGDSSKARQTFLDGTRDSYMSDTSTSSS</sequence>
<dbReference type="PANTHER" id="PTHR43149">
    <property type="entry name" value="ENOYL-COA HYDRATASE"/>
    <property type="match status" value="1"/>
</dbReference>
<keyword evidence="2" id="KW-0456">Lyase</keyword>
<keyword evidence="3" id="KW-1185">Reference proteome</keyword>
<dbReference type="PANTHER" id="PTHR43149:SF1">
    <property type="entry name" value="DELTA(3,5)-DELTA(2,4)-DIENOYL-COA ISOMERASE, MITOCHONDRIAL"/>
    <property type="match status" value="1"/>
</dbReference>
<dbReference type="InterPro" id="IPR045002">
    <property type="entry name" value="Ech1-like"/>
</dbReference>
<reference evidence="2 3" key="1">
    <citation type="submission" date="2010-04" db="EMBL/GenBank/DDBJ databases">
        <authorList>
            <person name="Muzny D."/>
            <person name="Qin X."/>
            <person name="Deng J."/>
            <person name="Jiang H."/>
            <person name="Liu Y."/>
            <person name="Qu J."/>
            <person name="Song X.-Z."/>
            <person name="Zhang L."/>
            <person name="Thornton R."/>
            <person name="Coyle M."/>
            <person name="Francisco L."/>
            <person name="Jackson L."/>
            <person name="Javaid M."/>
            <person name="Korchina V."/>
            <person name="Kovar C."/>
            <person name="Mata R."/>
            <person name="Mathew T."/>
            <person name="Ngo R."/>
            <person name="Nguyen L."/>
            <person name="Nguyen N."/>
            <person name="Okwuonu G."/>
            <person name="Ongeri F."/>
            <person name="Pham C."/>
            <person name="Simmons D."/>
            <person name="Wilczek-Boney K."/>
            <person name="Hale W."/>
            <person name="Jakkamsetti A."/>
            <person name="Pham P."/>
            <person name="Ruth R."/>
            <person name="San Lucas F."/>
            <person name="Warren J."/>
            <person name="Zhang J."/>
            <person name="Zhao Z."/>
            <person name="Zhou C."/>
            <person name="Zhu D."/>
            <person name="Lee S."/>
            <person name="Bess C."/>
            <person name="Blankenburg K."/>
            <person name="Forbes L."/>
            <person name="Fu Q."/>
            <person name="Gubbala S."/>
            <person name="Hirani K."/>
            <person name="Jayaseelan J.C."/>
            <person name="Lara F."/>
            <person name="Munidasa M."/>
            <person name="Palculict T."/>
            <person name="Patil S."/>
            <person name="Pu L.-L."/>
            <person name="Saada N."/>
            <person name="Tang L."/>
            <person name="Weissenberger G."/>
            <person name="Zhu Y."/>
            <person name="Hemphill L."/>
            <person name="Shang Y."/>
            <person name="Youmans B."/>
            <person name="Ayvaz T."/>
            <person name="Ross M."/>
            <person name="Santibanez J."/>
            <person name="Aqrawi P."/>
            <person name="Gross S."/>
            <person name="Joshi V."/>
            <person name="Fowler G."/>
            <person name="Nazareth L."/>
            <person name="Reid J."/>
            <person name="Worley K."/>
            <person name="Petrosino J."/>
            <person name="Highlander S."/>
            <person name="Gibbs R."/>
        </authorList>
    </citation>
    <scope>NUCLEOTIDE SEQUENCE [LARGE SCALE GENOMIC DNA]</scope>
    <source>
        <strain evidence="2 3">ATCC BAA-614</strain>
    </source>
</reference>
<organism evidence="2 3">
    <name type="scientific">Mycobacterium parascrofulaceum ATCC BAA-614</name>
    <dbReference type="NCBI Taxonomy" id="525368"/>
    <lineage>
        <taxon>Bacteria</taxon>
        <taxon>Bacillati</taxon>
        <taxon>Actinomycetota</taxon>
        <taxon>Actinomycetes</taxon>
        <taxon>Mycobacteriales</taxon>
        <taxon>Mycobacteriaceae</taxon>
        <taxon>Mycobacterium</taxon>
        <taxon>Mycobacterium simiae complex</taxon>
    </lineage>
</organism>
<evidence type="ECO:0000256" key="1">
    <source>
        <dbReference type="ARBA" id="ARBA00005254"/>
    </source>
</evidence>